<dbReference type="InterPro" id="IPR016794">
    <property type="entry name" value="UCP21603_acetyltransf"/>
</dbReference>
<feature type="domain" description="N-acetyltransferase" evidence="1">
    <location>
        <begin position="149"/>
        <end position="294"/>
    </location>
</feature>
<dbReference type="EMBL" id="FOKA01000001">
    <property type="protein sequence ID" value="SFA75424.1"/>
    <property type="molecule type" value="Genomic_DNA"/>
</dbReference>
<organism evidence="2 3">
    <name type="scientific">Cellulomonas marina</name>
    <dbReference type="NCBI Taxonomy" id="988821"/>
    <lineage>
        <taxon>Bacteria</taxon>
        <taxon>Bacillati</taxon>
        <taxon>Actinomycetota</taxon>
        <taxon>Actinomycetes</taxon>
        <taxon>Micrococcales</taxon>
        <taxon>Cellulomonadaceae</taxon>
        <taxon>Cellulomonas</taxon>
    </lineage>
</organism>
<dbReference type="PIRSF" id="PIRSF021603">
    <property type="entry name" value="UCP21603_acetyltransf"/>
    <property type="match status" value="1"/>
</dbReference>
<protein>
    <recommendedName>
        <fullName evidence="1">N-acetyltransferase domain-containing protein</fullName>
    </recommendedName>
</protein>
<dbReference type="Proteomes" id="UP000199012">
    <property type="component" value="Unassembled WGS sequence"/>
</dbReference>
<dbReference type="Pfam" id="PF13312">
    <property type="entry name" value="DUF4081"/>
    <property type="match status" value="1"/>
</dbReference>
<evidence type="ECO:0000313" key="2">
    <source>
        <dbReference type="EMBL" id="SFA75424.1"/>
    </source>
</evidence>
<dbReference type="SUPFAM" id="SSF55729">
    <property type="entry name" value="Acyl-CoA N-acyltransferases (Nat)"/>
    <property type="match status" value="1"/>
</dbReference>
<proteinExistence type="predicted"/>
<keyword evidence="3" id="KW-1185">Reference proteome</keyword>
<evidence type="ECO:0000259" key="1">
    <source>
        <dbReference type="PROSITE" id="PS51186"/>
    </source>
</evidence>
<dbReference type="InterPro" id="IPR016181">
    <property type="entry name" value="Acyl_CoA_acyltransferase"/>
</dbReference>
<evidence type="ECO:0000313" key="3">
    <source>
        <dbReference type="Proteomes" id="UP000199012"/>
    </source>
</evidence>
<dbReference type="Gene3D" id="3.40.630.30">
    <property type="match status" value="1"/>
</dbReference>
<dbReference type="OrthoDB" id="5241264at2"/>
<dbReference type="RefSeq" id="WP_090030164.1">
    <property type="nucleotide sequence ID" value="NZ_BONM01000003.1"/>
</dbReference>
<sequence>MTPTRGSLLSKRSGARELGDEDVAAALAVCRRDPVASVLATTRLEDAAQRGLRAAGGRLWGFIRDDALVGICWVGANLVPVLPAGDEEAVEAVARLARAHGRWYSSVVGPAEVVLPLWARLEEEWRAREVRPDQPSMAIAGEPLVAPDTQVRPSRPAEYGVVLPACVRMFTEEVGYSPVSGPAGPYEQRVRTLVERGRSYVRITHDAAAEPRVVFKAEIGAVGGGVAQVQGVWVDPQDRGRHLSEPGMAAVVRLARERWAPTVSLYVNAYNHRAVAAYERVGFRQVGTYATVLF</sequence>
<dbReference type="PROSITE" id="PS51186">
    <property type="entry name" value="GNAT"/>
    <property type="match status" value="1"/>
</dbReference>
<dbReference type="Pfam" id="PF00583">
    <property type="entry name" value="Acetyltransf_1"/>
    <property type="match status" value="1"/>
</dbReference>
<reference evidence="2 3" key="1">
    <citation type="submission" date="2016-10" db="EMBL/GenBank/DDBJ databases">
        <authorList>
            <person name="de Groot N.N."/>
        </authorList>
    </citation>
    <scope>NUCLEOTIDE SEQUENCE [LARGE SCALE GENOMIC DNA]</scope>
    <source>
        <strain evidence="2 3">CGMCC 4.6945</strain>
    </source>
</reference>
<accession>A0A1I0VGC5</accession>
<dbReference type="AlphaFoldDB" id="A0A1I0VGC5"/>
<name>A0A1I0VGC5_9CELL</name>
<gene>
    <name evidence="2" type="ORF">SAMN05421867_101379</name>
</gene>
<dbReference type="GO" id="GO:0016747">
    <property type="term" value="F:acyltransferase activity, transferring groups other than amino-acyl groups"/>
    <property type="evidence" value="ECO:0007669"/>
    <property type="project" value="InterPro"/>
</dbReference>
<dbReference type="STRING" id="988821.SAMN05421867_101379"/>
<dbReference type="InterPro" id="IPR000182">
    <property type="entry name" value="GNAT_dom"/>
</dbReference>
<dbReference type="InterPro" id="IPR025289">
    <property type="entry name" value="DUF4081"/>
</dbReference>